<name>A0A1G2DLL1_9BACT</name>
<feature type="transmembrane region" description="Helical" evidence="1">
    <location>
        <begin position="53"/>
        <end position="75"/>
    </location>
</feature>
<dbReference type="EMBL" id="MHLP01000002">
    <property type="protein sequence ID" value="OGZ13871.1"/>
    <property type="molecule type" value="Genomic_DNA"/>
</dbReference>
<proteinExistence type="predicted"/>
<evidence type="ECO:0000256" key="1">
    <source>
        <dbReference type="SAM" id="Phobius"/>
    </source>
</evidence>
<gene>
    <name evidence="2" type="ORF">A2942_02950</name>
</gene>
<organism evidence="2 3">
    <name type="scientific">Candidatus Lloydbacteria bacterium RIFCSPLOWO2_01_FULL_50_20</name>
    <dbReference type="NCBI Taxonomy" id="1798665"/>
    <lineage>
        <taxon>Bacteria</taxon>
        <taxon>Candidatus Lloydiibacteriota</taxon>
    </lineage>
</organism>
<keyword evidence="1" id="KW-0812">Transmembrane</keyword>
<evidence type="ECO:0000313" key="3">
    <source>
        <dbReference type="Proteomes" id="UP000178534"/>
    </source>
</evidence>
<keyword evidence="1" id="KW-1133">Transmembrane helix</keyword>
<accession>A0A1G2DLL1</accession>
<dbReference type="Proteomes" id="UP000178534">
    <property type="component" value="Unassembled WGS sequence"/>
</dbReference>
<sequence length="212" mass="23666">MLFLQGQKKPEKGLTSVREKSTSEHLFMRLFFQAKTNVLTFYRERIFRTGFTLIEVVLYVALFSTMSVMSMNMLFQAIQSFNALRIARDINDSSVGIIERLTRDVRSAAFIDLANSTFDIHPGRLTLNTVSASGTPLTVEYYVNGSTLHLKEDGVDKGSLMSAKTSIDALVFRYVDVGTTVGVKIELHLSSARGGVDAVDHFYDTVILRGSY</sequence>
<dbReference type="AlphaFoldDB" id="A0A1G2DLL1"/>
<reference evidence="2 3" key="1">
    <citation type="journal article" date="2016" name="Nat. Commun.">
        <title>Thousands of microbial genomes shed light on interconnected biogeochemical processes in an aquifer system.</title>
        <authorList>
            <person name="Anantharaman K."/>
            <person name="Brown C.T."/>
            <person name="Hug L.A."/>
            <person name="Sharon I."/>
            <person name="Castelle C.J."/>
            <person name="Probst A.J."/>
            <person name="Thomas B.C."/>
            <person name="Singh A."/>
            <person name="Wilkins M.J."/>
            <person name="Karaoz U."/>
            <person name="Brodie E.L."/>
            <person name="Williams K.H."/>
            <person name="Hubbard S.S."/>
            <person name="Banfield J.F."/>
        </authorList>
    </citation>
    <scope>NUCLEOTIDE SEQUENCE [LARGE SCALE GENOMIC DNA]</scope>
</reference>
<keyword evidence="1" id="KW-0472">Membrane</keyword>
<evidence type="ECO:0008006" key="4">
    <source>
        <dbReference type="Google" id="ProtNLM"/>
    </source>
</evidence>
<evidence type="ECO:0000313" key="2">
    <source>
        <dbReference type="EMBL" id="OGZ13871.1"/>
    </source>
</evidence>
<comment type="caution">
    <text evidence="2">The sequence shown here is derived from an EMBL/GenBank/DDBJ whole genome shotgun (WGS) entry which is preliminary data.</text>
</comment>
<dbReference type="STRING" id="1798665.A2942_02950"/>
<protein>
    <recommendedName>
        <fullName evidence="4">Prepilin-type N-terminal cleavage/methylation domain-containing protein</fullName>
    </recommendedName>
</protein>